<feature type="region of interest" description="Disordered" evidence="1">
    <location>
        <begin position="577"/>
        <end position="600"/>
    </location>
</feature>
<feature type="transmembrane region" description="Helical" evidence="2">
    <location>
        <begin position="12"/>
        <end position="33"/>
    </location>
</feature>
<protein>
    <submittedName>
        <fullName evidence="4">GAF domain-containing protein</fullName>
    </submittedName>
</protein>
<dbReference type="SMART" id="SM00065">
    <property type="entry name" value="GAF"/>
    <property type="match status" value="1"/>
</dbReference>
<proteinExistence type="predicted"/>
<dbReference type="GO" id="GO:0016020">
    <property type="term" value="C:membrane"/>
    <property type="evidence" value="ECO:0007669"/>
    <property type="project" value="InterPro"/>
</dbReference>
<feature type="transmembrane region" description="Helical" evidence="2">
    <location>
        <begin position="279"/>
        <end position="303"/>
    </location>
</feature>
<dbReference type="Proteomes" id="UP000662783">
    <property type="component" value="Chromosome"/>
</dbReference>
<sequence>MKTWIQKLPIRFKLLFAFGSILLMSVWIISVGISSIQNIISYNELSERINGLNVAALKMSRDIQEFSDRGFKNVEFLKTNESEWLNSYNKEYAFIQSELEDIDSHDYFTRQINKRQLDSISSKLVAYDKNVKSLILTFSERGFQDYGVEGKLRKAIHDVEDSNYPYDKASMLMLRRHEKDFFLRKDLKYKNRFNDQIEKLTIQVDSMNLEEGKSEIKNSIKKYQSQFNYIIELESKIGLDSESGLLGAINSNFESFENVLSNLTQSVKSKNQEMVQHSLITLFALLTLQIIVGLILVIFYANLLTKAINEIKSALVSLSKGSFPENMVVRTKDEIAYAKHALNNLVERIKAAVQFAQDLGKGNLNIEYKDEFKEDVLATAIIKMKSQLVEADKQQRSINWLNEGMAKFSEILKNNTNNISELGDEIISQLVNYLGVNQGAIYVINEDENCLESVATYAYNKKKYEHKKIQIGQGLVGQSVLEKSYILLKEVPEDYIKITSGLGEATARNVIIVPLMINDEAMGVIELASFQLFSELEIKFINRVSESIANILSSKKIAERTLKLLDEAQEKAVALSAQDEELRQNSEELQATQEEMERQRTELLKEVERLENELGKSEIQISDLRNRLTQKEKEHLFE</sequence>
<gene>
    <name evidence="4" type="ORF">JR347_03380</name>
</gene>
<dbReference type="KEGG" id="fuv:JR347_03380"/>
<dbReference type="RefSeq" id="WP_205722646.1">
    <property type="nucleotide sequence ID" value="NZ_CP070608.1"/>
</dbReference>
<evidence type="ECO:0000259" key="3">
    <source>
        <dbReference type="PROSITE" id="PS50885"/>
    </source>
</evidence>
<feature type="domain" description="HAMP" evidence="3">
    <location>
        <begin position="302"/>
        <end position="354"/>
    </location>
</feature>
<dbReference type="EMBL" id="CP070608">
    <property type="protein sequence ID" value="QSE98138.1"/>
    <property type="molecule type" value="Genomic_DNA"/>
</dbReference>
<accession>A0A974WI20</accession>
<dbReference type="InterPro" id="IPR003018">
    <property type="entry name" value="GAF"/>
</dbReference>
<dbReference type="Gene3D" id="3.30.450.40">
    <property type="match status" value="1"/>
</dbReference>
<evidence type="ECO:0000313" key="5">
    <source>
        <dbReference type="Proteomes" id="UP000662783"/>
    </source>
</evidence>
<dbReference type="AlphaFoldDB" id="A0A974WI20"/>
<dbReference type="InterPro" id="IPR029016">
    <property type="entry name" value="GAF-like_dom_sf"/>
</dbReference>
<dbReference type="Gene3D" id="6.10.340.10">
    <property type="match status" value="1"/>
</dbReference>
<dbReference type="Pfam" id="PF13185">
    <property type="entry name" value="GAF_2"/>
    <property type="match status" value="1"/>
</dbReference>
<reference evidence="4" key="1">
    <citation type="submission" date="2021-02" db="EMBL/GenBank/DDBJ databases">
        <title>Fulvivirga sp. S481 isolated from sea water.</title>
        <authorList>
            <person name="Bae S.S."/>
            <person name="Baek K."/>
        </authorList>
    </citation>
    <scope>NUCLEOTIDE SEQUENCE</scope>
    <source>
        <strain evidence="4">S481</strain>
    </source>
</reference>
<dbReference type="InterPro" id="IPR003660">
    <property type="entry name" value="HAMP_dom"/>
</dbReference>
<dbReference type="GO" id="GO:0007165">
    <property type="term" value="P:signal transduction"/>
    <property type="evidence" value="ECO:0007669"/>
    <property type="project" value="InterPro"/>
</dbReference>
<keyword evidence="2" id="KW-0472">Membrane</keyword>
<keyword evidence="5" id="KW-1185">Reference proteome</keyword>
<keyword evidence="2" id="KW-1133">Transmembrane helix</keyword>
<name>A0A974WI20_9BACT</name>
<evidence type="ECO:0000256" key="2">
    <source>
        <dbReference type="SAM" id="Phobius"/>
    </source>
</evidence>
<dbReference type="PROSITE" id="PS50885">
    <property type="entry name" value="HAMP"/>
    <property type="match status" value="1"/>
</dbReference>
<evidence type="ECO:0000256" key="1">
    <source>
        <dbReference type="SAM" id="MobiDB-lite"/>
    </source>
</evidence>
<dbReference type="SUPFAM" id="SSF55781">
    <property type="entry name" value="GAF domain-like"/>
    <property type="match status" value="1"/>
</dbReference>
<keyword evidence="2" id="KW-0812">Transmembrane</keyword>
<organism evidence="4 5">
    <name type="scientific">Fulvivirga lutea</name>
    <dbReference type="NCBI Taxonomy" id="2810512"/>
    <lineage>
        <taxon>Bacteria</taxon>
        <taxon>Pseudomonadati</taxon>
        <taxon>Bacteroidota</taxon>
        <taxon>Cytophagia</taxon>
        <taxon>Cytophagales</taxon>
        <taxon>Fulvivirgaceae</taxon>
        <taxon>Fulvivirga</taxon>
    </lineage>
</organism>
<evidence type="ECO:0000313" key="4">
    <source>
        <dbReference type="EMBL" id="QSE98138.1"/>
    </source>
</evidence>